<dbReference type="SUPFAM" id="SSF51445">
    <property type="entry name" value="(Trans)glycosidases"/>
    <property type="match status" value="1"/>
</dbReference>
<dbReference type="RefSeq" id="WP_380594532.1">
    <property type="nucleotide sequence ID" value="NZ_JBHSDU010000001.1"/>
</dbReference>
<feature type="chain" id="PRO_5047381687" evidence="1">
    <location>
        <begin position="31"/>
        <end position="683"/>
    </location>
</feature>
<sequence>MRQSPRLGAAVKFVIGLACVLILQACPVEAAECVDSPGKVLRVCVGAEGGQPFYEVSRRGQSVLKRGTLGLAFVGESRAKVTLGETKRSAHDQNWEQPWGEQRIIRDHHNEMRVAMRGDTPNSKAFDIVVRAFDEGFGLRYDYYGIPSSQEIAISDELTQFRPVAKYQAWWFEAYQKERDEYLYRRSPLEQLTRAETPLTLESPGLFLSIHEAALVDYASMTLRLTAPDTLQADLMPWSDGVKVRRTGPFQTPWRTVLIAETAGGLADSRMELNLNEPNKLGDVSSYARPGKYVGIWWEMHLNRSTWGSGPKHGATTANTKRYIDFAAKHGFSGVLVEGWNTGWDGDWIANGASFSFTQTYPEFDLAEVTSYAKSKGVSLIGHNETAGAIANYESQMAAGFEQYAKYGVHTVKTGYVKPNGTIQRLTPDGTAHNEWFAGQYLVRHHQLVAETAAKYKIAIDVHEPVKDTGLRRTYPNIMSREGARGQEFNAWGDPTNPPEHVTILPFTRLLAGPMDFTPGIFDITAGKKDIRKRVQSTLANQLALYVVIYSPLHMAADLPENYEKQPEAFQFIKDVPTDWERSRTLDARIGDYIVVARQQRNSDDWYLGALTDEQPRSLSVALDFLQPGRSYQAVIYRDETDADYRTNPLAQVIEKRTVRSTDRLPLAMGPGGGAAIRFKALN</sequence>
<comment type="caution">
    <text evidence="5">The sequence shown here is derived from an EMBL/GenBank/DDBJ whole genome shotgun (WGS) entry which is preliminary data.</text>
</comment>
<keyword evidence="6" id="KW-1185">Reference proteome</keyword>
<protein>
    <submittedName>
        <fullName evidence="5">Glycoside hydrolase family 97 protein</fullName>
        <ecNumber evidence="5">3.2.1.-</ecNumber>
    </submittedName>
</protein>
<organism evidence="5 6">
    <name type="scientific">Steroidobacter flavus</name>
    <dbReference type="NCBI Taxonomy" id="1842136"/>
    <lineage>
        <taxon>Bacteria</taxon>
        <taxon>Pseudomonadati</taxon>
        <taxon>Pseudomonadota</taxon>
        <taxon>Gammaproteobacteria</taxon>
        <taxon>Steroidobacterales</taxon>
        <taxon>Steroidobacteraceae</taxon>
        <taxon>Steroidobacter</taxon>
    </lineage>
</organism>
<keyword evidence="1" id="KW-0732">Signal</keyword>
<dbReference type="Pfam" id="PF10566">
    <property type="entry name" value="Glyco_hydro_97"/>
    <property type="match status" value="1"/>
</dbReference>
<evidence type="ECO:0000259" key="2">
    <source>
        <dbReference type="Pfam" id="PF10566"/>
    </source>
</evidence>
<dbReference type="InterPro" id="IPR019563">
    <property type="entry name" value="GH97_catalytic"/>
</dbReference>
<dbReference type="InterPro" id="IPR017853">
    <property type="entry name" value="GH"/>
</dbReference>
<dbReference type="PROSITE" id="PS51257">
    <property type="entry name" value="PROKAR_LIPOPROTEIN"/>
    <property type="match status" value="1"/>
</dbReference>
<proteinExistence type="predicted"/>
<evidence type="ECO:0000256" key="1">
    <source>
        <dbReference type="SAM" id="SignalP"/>
    </source>
</evidence>
<keyword evidence="5" id="KW-0378">Hydrolase</keyword>
<name>A0ABV8SKM1_9GAMM</name>
<feature type="domain" description="Glycosyl-hydrolase 97 N-terminal" evidence="3">
    <location>
        <begin position="34"/>
        <end position="278"/>
    </location>
</feature>
<dbReference type="Pfam" id="PF14509">
    <property type="entry name" value="GH97_C"/>
    <property type="match status" value="1"/>
</dbReference>
<reference evidence="6" key="1">
    <citation type="journal article" date="2019" name="Int. J. Syst. Evol. Microbiol.">
        <title>The Global Catalogue of Microorganisms (GCM) 10K type strain sequencing project: providing services to taxonomists for standard genome sequencing and annotation.</title>
        <authorList>
            <consortium name="The Broad Institute Genomics Platform"/>
            <consortium name="The Broad Institute Genome Sequencing Center for Infectious Disease"/>
            <person name="Wu L."/>
            <person name="Ma J."/>
        </authorList>
    </citation>
    <scope>NUCLEOTIDE SEQUENCE [LARGE SCALE GENOMIC DNA]</scope>
    <source>
        <strain evidence="6">CGMCC 1.10759</strain>
    </source>
</reference>
<evidence type="ECO:0000259" key="3">
    <source>
        <dbReference type="Pfam" id="PF14508"/>
    </source>
</evidence>
<gene>
    <name evidence="5" type="ORF">ACFPN2_02220</name>
</gene>
<dbReference type="InterPro" id="IPR052720">
    <property type="entry name" value="Glycosyl_hydrolase_97"/>
</dbReference>
<keyword evidence="5" id="KW-0326">Glycosidase</keyword>
<dbReference type="InterPro" id="IPR029483">
    <property type="entry name" value="GH97_C"/>
</dbReference>
<dbReference type="GO" id="GO:0016798">
    <property type="term" value="F:hydrolase activity, acting on glycosyl bonds"/>
    <property type="evidence" value="ECO:0007669"/>
    <property type="project" value="UniProtKB-KW"/>
</dbReference>
<dbReference type="Pfam" id="PF14508">
    <property type="entry name" value="GH97_N"/>
    <property type="match status" value="1"/>
</dbReference>
<dbReference type="Proteomes" id="UP001595904">
    <property type="component" value="Unassembled WGS sequence"/>
</dbReference>
<evidence type="ECO:0000313" key="5">
    <source>
        <dbReference type="EMBL" id="MFC4307885.1"/>
    </source>
</evidence>
<dbReference type="InterPro" id="IPR013785">
    <property type="entry name" value="Aldolase_TIM"/>
</dbReference>
<dbReference type="PANTHER" id="PTHR35803">
    <property type="entry name" value="GLUCAN 1,4-ALPHA-GLUCOSIDASE SUSB-RELATED"/>
    <property type="match status" value="1"/>
</dbReference>
<dbReference type="Gene3D" id="2.70.98.10">
    <property type="match status" value="1"/>
</dbReference>
<dbReference type="InterPro" id="IPR029486">
    <property type="entry name" value="GH97_N"/>
</dbReference>
<dbReference type="Gene3D" id="3.20.20.70">
    <property type="entry name" value="Aldolase class I"/>
    <property type="match status" value="1"/>
</dbReference>
<dbReference type="InterPro" id="IPR014718">
    <property type="entry name" value="GH-type_carb-bd"/>
</dbReference>
<evidence type="ECO:0000313" key="6">
    <source>
        <dbReference type="Proteomes" id="UP001595904"/>
    </source>
</evidence>
<dbReference type="PANTHER" id="PTHR35803:SF1">
    <property type="entry name" value="GLUCAN 1,4-ALPHA-GLUCOSIDASE SUSB"/>
    <property type="match status" value="1"/>
</dbReference>
<feature type="domain" description="Glycosyl-hydrolase 97 catalytic" evidence="2">
    <location>
        <begin position="297"/>
        <end position="484"/>
    </location>
</feature>
<accession>A0ABV8SKM1</accession>
<dbReference type="EC" id="3.2.1.-" evidence="5"/>
<dbReference type="EMBL" id="JBHSDU010000001">
    <property type="protein sequence ID" value="MFC4307885.1"/>
    <property type="molecule type" value="Genomic_DNA"/>
</dbReference>
<feature type="domain" description="Glycosyl-hydrolase 97 C-terminal oligomerisation" evidence="4">
    <location>
        <begin position="579"/>
        <end position="680"/>
    </location>
</feature>
<evidence type="ECO:0000259" key="4">
    <source>
        <dbReference type="Pfam" id="PF14509"/>
    </source>
</evidence>
<feature type="signal peptide" evidence="1">
    <location>
        <begin position="1"/>
        <end position="30"/>
    </location>
</feature>